<comment type="caution">
    <text evidence="1">The sequence shown here is derived from an EMBL/GenBank/DDBJ whole genome shotgun (WGS) entry which is preliminary data.</text>
</comment>
<keyword evidence="2" id="KW-1185">Reference proteome</keyword>
<dbReference type="Proteomes" id="UP001152888">
    <property type="component" value="Unassembled WGS sequence"/>
</dbReference>
<proteinExistence type="predicted"/>
<accession>A0A9P0Q7L5</accession>
<dbReference type="EMBL" id="CAKOFQ010008416">
    <property type="protein sequence ID" value="CAH2014047.1"/>
    <property type="molecule type" value="Genomic_DNA"/>
</dbReference>
<organism evidence="1 2">
    <name type="scientific">Acanthoscelides obtectus</name>
    <name type="common">Bean weevil</name>
    <name type="synonym">Bruchus obtectus</name>
    <dbReference type="NCBI Taxonomy" id="200917"/>
    <lineage>
        <taxon>Eukaryota</taxon>
        <taxon>Metazoa</taxon>
        <taxon>Ecdysozoa</taxon>
        <taxon>Arthropoda</taxon>
        <taxon>Hexapoda</taxon>
        <taxon>Insecta</taxon>
        <taxon>Pterygota</taxon>
        <taxon>Neoptera</taxon>
        <taxon>Endopterygota</taxon>
        <taxon>Coleoptera</taxon>
        <taxon>Polyphaga</taxon>
        <taxon>Cucujiformia</taxon>
        <taxon>Chrysomeloidea</taxon>
        <taxon>Chrysomelidae</taxon>
        <taxon>Bruchinae</taxon>
        <taxon>Bruchini</taxon>
        <taxon>Acanthoscelides</taxon>
    </lineage>
</organism>
<reference evidence="1" key="1">
    <citation type="submission" date="2022-03" db="EMBL/GenBank/DDBJ databases">
        <authorList>
            <person name="Sayadi A."/>
        </authorList>
    </citation>
    <scope>NUCLEOTIDE SEQUENCE</scope>
</reference>
<evidence type="ECO:0000313" key="1">
    <source>
        <dbReference type="EMBL" id="CAH2014047.1"/>
    </source>
</evidence>
<gene>
    <name evidence="1" type="ORF">ACAOBT_LOCUS33851</name>
</gene>
<protein>
    <submittedName>
        <fullName evidence="1">Uncharacterized protein</fullName>
    </submittedName>
</protein>
<dbReference type="AlphaFoldDB" id="A0A9P0Q7L5"/>
<evidence type="ECO:0000313" key="2">
    <source>
        <dbReference type="Proteomes" id="UP001152888"/>
    </source>
</evidence>
<name>A0A9P0Q7L5_ACAOB</name>
<sequence length="189" mass="21987">MIVEKWYLWQIWNYLTIIFRKFSSSINGRKKHLPLQGPRYTIGIALPAVHAADRKWHAEGYVLPSTAHTTLLVPPSGKFGHRRRQAAQCGLRFWSRRQCLPIGHWILEQDSGRKENVQGFAGCRNLFFIQIKQKNPSINTLSRKTRFQSRAPRHCKPSYGMGRRSTAPWRRVPGAARYTGRKGPPLWRR</sequence>